<feature type="non-terminal residue" evidence="1">
    <location>
        <position position="67"/>
    </location>
</feature>
<accession>A0AAD1SI65</accession>
<dbReference type="AlphaFoldDB" id="A0AAD1SI65"/>
<name>A0AAD1SI65_PELCU</name>
<gene>
    <name evidence="1" type="ORF">PECUL_23A045214</name>
</gene>
<keyword evidence="2" id="KW-1185">Reference proteome</keyword>
<proteinExistence type="predicted"/>
<organism evidence="1 2">
    <name type="scientific">Pelobates cultripes</name>
    <name type="common">Western spadefoot toad</name>
    <dbReference type="NCBI Taxonomy" id="61616"/>
    <lineage>
        <taxon>Eukaryota</taxon>
        <taxon>Metazoa</taxon>
        <taxon>Chordata</taxon>
        <taxon>Craniata</taxon>
        <taxon>Vertebrata</taxon>
        <taxon>Euteleostomi</taxon>
        <taxon>Amphibia</taxon>
        <taxon>Batrachia</taxon>
        <taxon>Anura</taxon>
        <taxon>Pelobatoidea</taxon>
        <taxon>Pelobatidae</taxon>
        <taxon>Pelobates</taxon>
    </lineage>
</organism>
<feature type="non-terminal residue" evidence="1">
    <location>
        <position position="1"/>
    </location>
</feature>
<evidence type="ECO:0000313" key="1">
    <source>
        <dbReference type="EMBL" id="CAH2300749.1"/>
    </source>
</evidence>
<reference evidence="1" key="1">
    <citation type="submission" date="2022-03" db="EMBL/GenBank/DDBJ databases">
        <authorList>
            <person name="Alioto T."/>
            <person name="Alioto T."/>
            <person name="Gomez Garrido J."/>
        </authorList>
    </citation>
    <scope>NUCLEOTIDE SEQUENCE</scope>
</reference>
<sequence length="67" mass="7978">HPHPHIHKQTYRHPQTDIHNLTGMQQTILRACVWSANLPVRKGRRMRQGWLVKACDTMLAWPLLWDM</sequence>
<evidence type="ECO:0000313" key="2">
    <source>
        <dbReference type="Proteomes" id="UP001295444"/>
    </source>
</evidence>
<dbReference type="Proteomes" id="UP001295444">
    <property type="component" value="Chromosome 06"/>
</dbReference>
<protein>
    <submittedName>
        <fullName evidence="1">Uncharacterized protein</fullName>
    </submittedName>
</protein>
<dbReference type="EMBL" id="OW240917">
    <property type="protein sequence ID" value="CAH2300749.1"/>
    <property type="molecule type" value="Genomic_DNA"/>
</dbReference>